<keyword evidence="5" id="KW-1185">Reference proteome</keyword>
<keyword evidence="1" id="KW-1133">Transmembrane helix</keyword>
<dbReference type="Proteomes" id="UP001217963">
    <property type="component" value="Chromosome XI"/>
</dbReference>
<dbReference type="EMBL" id="CP119072">
    <property type="protein sequence ID" value="WEL39962.1"/>
    <property type="molecule type" value="Genomic_DNA"/>
</dbReference>
<evidence type="ECO:0000313" key="3">
    <source>
        <dbReference type="EMBL" id="WEL39962.1"/>
    </source>
</evidence>
<dbReference type="AlphaFoldDB" id="A0A9Q9C5C6"/>
<dbReference type="Proteomes" id="UP001059546">
    <property type="component" value="Chromosome XI"/>
</dbReference>
<evidence type="ECO:0000313" key="2">
    <source>
        <dbReference type="EMBL" id="UTX44461.1"/>
    </source>
</evidence>
<dbReference type="EMBL" id="CP075157">
    <property type="protein sequence ID" value="UTX44461.1"/>
    <property type="molecule type" value="Genomic_DNA"/>
</dbReference>
<keyword evidence="1" id="KW-0812">Transmembrane</keyword>
<evidence type="ECO:0000256" key="1">
    <source>
        <dbReference type="SAM" id="Phobius"/>
    </source>
</evidence>
<name>A0A9Q9C5C6_ENCHE</name>
<gene>
    <name evidence="2" type="ORF">GPU96_11g22650</name>
    <name evidence="3" type="ORF">PFJ87_11g02000</name>
</gene>
<evidence type="ECO:0000313" key="4">
    <source>
        <dbReference type="Proteomes" id="UP001059546"/>
    </source>
</evidence>
<protein>
    <submittedName>
        <fullName evidence="2">Uncharacterized protein</fullName>
    </submittedName>
</protein>
<organism evidence="2 4">
    <name type="scientific">Encephalitozoon hellem</name>
    <name type="common">Microsporidian parasite</name>
    <dbReference type="NCBI Taxonomy" id="27973"/>
    <lineage>
        <taxon>Eukaryota</taxon>
        <taxon>Fungi</taxon>
        <taxon>Fungi incertae sedis</taxon>
        <taxon>Microsporidia</taxon>
        <taxon>Unikaryonidae</taxon>
        <taxon>Encephalitozoon</taxon>
    </lineage>
</organism>
<feature type="transmembrane region" description="Helical" evidence="1">
    <location>
        <begin position="7"/>
        <end position="28"/>
    </location>
</feature>
<accession>A0A9Q9C5C6</accession>
<reference evidence="3 5" key="2">
    <citation type="submission" date="2023-02" db="EMBL/GenBank/DDBJ databases">
        <title>Encephalitozoon hellem ATCC 50451 complete genome.</title>
        <authorList>
            <person name="Mascarenhas dos Santos A.C."/>
            <person name="Julian A.T."/>
            <person name="Pombert J.-F."/>
        </authorList>
    </citation>
    <scope>NUCLEOTIDE SEQUENCE [LARGE SCALE GENOMIC DNA]</scope>
    <source>
        <strain evidence="3 5">ATCC 50451</strain>
    </source>
</reference>
<sequence>MPKKIRAGIVNGVLITIIIVLGGVIVYLSKHCSFLNEIYEDTRSIILTNKRDIDKNIYGDKMKIRISDRSLYGGMWKGFEELKTNVVIIISQDEVVKVFDIVSKEMKEYNHDEYIEHINRKGSCLSFLNNSRHGIRNFLKDTFEDDERDIIEDAPIVHGCLILPNTDGGLKFMSKSKIMDVDCGWNDIVEYIYPDKEM</sequence>
<reference evidence="2" key="1">
    <citation type="submission" date="2021-05" db="EMBL/GenBank/DDBJ databases">
        <title>Encephalitozoon hellem ATCC 50604 Complete Genome.</title>
        <authorList>
            <person name="Mascarenhas dos Santos A.C."/>
            <person name="Julian A.T."/>
            <person name="Pombert J.-F."/>
        </authorList>
    </citation>
    <scope>NUCLEOTIDE SEQUENCE</scope>
    <source>
        <strain evidence="2">ATCC 50604</strain>
    </source>
</reference>
<evidence type="ECO:0000313" key="5">
    <source>
        <dbReference type="Proteomes" id="UP001217963"/>
    </source>
</evidence>
<keyword evidence="1" id="KW-0472">Membrane</keyword>
<proteinExistence type="predicted"/>
<dbReference type="OrthoDB" id="2191933at2759"/>